<organism evidence="2 3">
    <name type="scientific">Streptomyces botrytidirepellens</name>
    <dbReference type="NCBI Taxonomy" id="2486417"/>
    <lineage>
        <taxon>Bacteria</taxon>
        <taxon>Bacillati</taxon>
        <taxon>Actinomycetota</taxon>
        <taxon>Actinomycetes</taxon>
        <taxon>Kitasatosporales</taxon>
        <taxon>Streptomycetaceae</taxon>
        <taxon>Streptomyces</taxon>
    </lineage>
</organism>
<dbReference type="InterPro" id="IPR001387">
    <property type="entry name" value="Cro/C1-type_HTH"/>
</dbReference>
<dbReference type="InterPro" id="IPR010982">
    <property type="entry name" value="Lambda_DNA-bd_dom_sf"/>
</dbReference>
<evidence type="ECO:0000313" key="2">
    <source>
        <dbReference type="EMBL" id="RNG26259.1"/>
    </source>
</evidence>
<dbReference type="RefSeq" id="WP_123100568.1">
    <property type="nucleotide sequence ID" value="NZ_RIBZ01000203.1"/>
</dbReference>
<accession>A0A3M8WC05</accession>
<protein>
    <submittedName>
        <fullName evidence="2">XRE family transcriptional regulator</fullName>
    </submittedName>
</protein>
<gene>
    <name evidence="2" type="ORF">EEJ42_15715</name>
</gene>
<dbReference type="AlphaFoldDB" id="A0A3M8WC05"/>
<dbReference type="GO" id="GO:0003677">
    <property type="term" value="F:DNA binding"/>
    <property type="evidence" value="ECO:0007669"/>
    <property type="project" value="InterPro"/>
</dbReference>
<feature type="domain" description="HTH cro/C1-type" evidence="1">
    <location>
        <begin position="13"/>
        <end position="68"/>
    </location>
</feature>
<keyword evidence="3" id="KW-1185">Reference proteome</keyword>
<dbReference type="Pfam" id="PF13560">
    <property type="entry name" value="HTH_31"/>
    <property type="match status" value="1"/>
</dbReference>
<dbReference type="Gene3D" id="1.10.260.40">
    <property type="entry name" value="lambda repressor-like DNA-binding domains"/>
    <property type="match status" value="1"/>
</dbReference>
<name>A0A3M8WC05_9ACTN</name>
<dbReference type="CDD" id="cd00093">
    <property type="entry name" value="HTH_XRE"/>
    <property type="match status" value="1"/>
</dbReference>
<sequence length="413" mass="44133">MDEQRAERIGTRVRDARQHARLSVRQLAEFAGVSAGFISMVENGQRLLDRSSHIIAIAGAVGLTPTELLGQPFLSSGSGTSAAHETIPTLRLALMGMSPAAPPGRQSPADALAPLATRVAETNRLYHAAEYGEVASRLPGLLVDLHAAADARRGTQRQKALKLLAATYHPACTLLLKYLGYIDLAFIAVTRAAEVIAEIDDPVHTALSGFWRTHVLLGAGSPSQALAQATAAVNLLEQHLITPAAHALLGELHLISATSITVDKLRPGEDRADDVHAHLAEAARLAEHTGETQDWHLNFGPTNVGIHRVSLNCDLGMYEDAVRAQDGVHPETLDKAPGRQAAFHVDLGRSLVRLRGRESQAVAELLTAEKIAPQRVHANALVRDAVGALVDRQLPAGQARRLLALADRMALPL</sequence>
<dbReference type="Proteomes" id="UP000275401">
    <property type="component" value="Unassembled WGS sequence"/>
</dbReference>
<dbReference type="PROSITE" id="PS50943">
    <property type="entry name" value="HTH_CROC1"/>
    <property type="match status" value="1"/>
</dbReference>
<dbReference type="EMBL" id="RIBZ01000203">
    <property type="protein sequence ID" value="RNG26259.1"/>
    <property type="molecule type" value="Genomic_DNA"/>
</dbReference>
<proteinExistence type="predicted"/>
<comment type="caution">
    <text evidence="2">The sequence shown here is derived from an EMBL/GenBank/DDBJ whole genome shotgun (WGS) entry which is preliminary data.</text>
</comment>
<evidence type="ECO:0000259" key="1">
    <source>
        <dbReference type="PROSITE" id="PS50943"/>
    </source>
</evidence>
<dbReference type="SMART" id="SM00530">
    <property type="entry name" value="HTH_XRE"/>
    <property type="match status" value="1"/>
</dbReference>
<evidence type="ECO:0000313" key="3">
    <source>
        <dbReference type="Proteomes" id="UP000275401"/>
    </source>
</evidence>
<reference evidence="2 3" key="1">
    <citation type="submission" date="2018-11" db="EMBL/GenBank/DDBJ databases">
        <title>The Potential of Streptomyces as Biocontrol Agents against the Tomato grey mould, Botrytis cinerea (Gray mold) Frontiers in Microbiology.</title>
        <authorList>
            <person name="Li D."/>
        </authorList>
    </citation>
    <scope>NUCLEOTIDE SEQUENCE [LARGE SCALE GENOMIC DNA]</scope>
    <source>
        <strain evidence="2 3">NEAU-LD23</strain>
    </source>
</reference>
<dbReference type="SUPFAM" id="SSF47413">
    <property type="entry name" value="lambda repressor-like DNA-binding domains"/>
    <property type="match status" value="1"/>
</dbReference>